<reference evidence="3 4" key="1">
    <citation type="submission" date="2020-04" db="EMBL/GenBank/DDBJ databases">
        <title>Genome sequencing of novel species.</title>
        <authorList>
            <person name="Heo J."/>
            <person name="Kim S.-J."/>
            <person name="Kim J.-S."/>
            <person name="Hong S.-B."/>
            <person name="Kwon S.-W."/>
        </authorList>
    </citation>
    <scope>NUCLEOTIDE SEQUENCE [LARGE SCALE GENOMIC DNA]</scope>
    <source>
        <strain evidence="3 4">GN2-R2</strain>
    </source>
</reference>
<proteinExistence type="inferred from homology"/>
<feature type="signal peptide" evidence="2">
    <location>
        <begin position="1"/>
        <end position="23"/>
    </location>
</feature>
<dbReference type="EMBL" id="CP051685">
    <property type="protein sequence ID" value="QJD99842.1"/>
    <property type="molecule type" value="Genomic_DNA"/>
</dbReference>
<dbReference type="Pfam" id="PF02321">
    <property type="entry name" value="OEP"/>
    <property type="match status" value="2"/>
</dbReference>
<keyword evidence="2" id="KW-0732">Signal</keyword>
<comment type="similarity">
    <text evidence="1">Belongs to the outer membrane factor (OMF) (TC 1.B.17) family.</text>
</comment>
<gene>
    <name evidence="3" type="ORF">HH212_07235</name>
</gene>
<sequence length="416" mass="45178">MHTLSKRLSVLVVVSALAWRCGAAEPLHGTTAGNPPLDLPTAIRLALDQPGPRAAAHDVAASEALVDQANRFPNPELQYLREGQQTGTRTTTVQINQPIELGGKRGARVAAAQSAVDLANSELMARRQDVRSDVIAVFYEVLVAQRRQELARALTELARKSVEVASKRVIAGKVSPIDETKARLAAVDASTELNQAAAALAIARTKLAALIGQPAGALVLVEQPDALPDVRPLDALQARAKNAAIIRRVRSQVSAQEAQVDVERAARIPDLTLSVGTQRDDQVGRRQTVLGLSVPLPLFNRNSDALRAAMRRTDKARDELAATEISTASELATAYTRYEVARNEATLLRQDVVPNARSAYDLTLKGFEYGKFSFLEVLDAQRTWFQAQSRQWNSTLEAWRAFADIERIAGPAEPNN</sequence>
<dbReference type="PANTHER" id="PTHR30203:SF24">
    <property type="entry name" value="BLR4935 PROTEIN"/>
    <property type="match status" value="1"/>
</dbReference>
<dbReference type="RefSeq" id="WP_169434791.1">
    <property type="nucleotide sequence ID" value="NZ_CP051685.1"/>
</dbReference>
<accession>A0A7Z2VUS8</accession>
<dbReference type="Gene3D" id="1.20.1600.10">
    <property type="entry name" value="Outer membrane efflux proteins (OEP)"/>
    <property type="match status" value="1"/>
</dbReference>
<dbReference type="AlphaFoldDB" id="A0A7Z2VUS8"/>
<protein>
    <submittedName>
        <fullName evidence="3">TolC family protein</fullName>
    </submittedName>
</protein>
<dbReference type="InterPro" id="IPR010131">
    <property type="entry name" value="MdtP/NodT-like"/>
</dbReference>
<name>A0A7Z2VUS8_9BURK</name>
<dbReference type="PANTHER" id="PTHR30203">
    <property type="entry name" value="OUTER MEMBRANE CATION EFFLUX PROTEIN"/>
    <property type="match status" value="1"/>
</dbReference>
<evidence type="ECO:0000256" key="2">
    <source>
        <dbReference type="SAM" id="SignalP"/>
    </source>
</evidence>
<organism evidence="3 4">
    <name type="scientific">Massilia forsythiae</name>
    <dbReference type="NCBI Taxonomy" id="2728020"/>
    <lineage>
        <taxon>Bacteria</taxon>
        <taxon>Pseudomonadati</taxon>
        <taxon>Pseudomonadota</taxon>
        <taxon>Betaproteobacteria</taxon>
        <taxon>Burkholderiales</taxon>
        <taxon>Oxalobacteraceae</taxon>
        <taxon>Telluria group</taxon>
        <taxon>Massilia</taxon>
    </lineage>
</organism>
<dbReference type="Proteomes" id="UP000502415">
    <property type="component" value="Chromosome"/>
</dbReference>
<feature type="chain" id="PRO_5030629211" evidence="2">
    <location>
        <begin position="24"/>
        <end position="416"/>
    </location>
</feature>
<evidence type="ECO:0000313" key="3">
    <source>
        <dbReference type="EMBL" id="QJD99842.1"/>
    </source>
</evidence>
<evidence type="ECO:0000256" key="1">
    <source>
        <dbReference type="ARBA" id="ARBA00007613"/>
    </source>
</evidence>
<dbReference type="GO" id="GO:0015562">
    <property type="term" value="F:efflux transmembrane transporter activity"/>
    <property type="evidence" value="ECO:0007669"/>
    <property type="project" value="InterPro"/>
</dbReference>
<keyword evidence="4" id="KW-1185">Reference proteome</keyword>
<dbReference type="SUPFAM" id="SSF56954">
    <property type="entry name" value="Outer membrane efflux proteins (OEP)"/>
    <property type="match status" value="1"/>
</dbReference>
<dbReference type="InterPro" id="IPR003423">
    <property type="entry name" value="OMP_efflux"/>
</dbReference>
<evidence type="ECO:0000313" key="4">
    <source>
        <dbReference type="Proteomes" id="UP000502415"/>
    </source>
</evidence>
<dbReference type="KEGG" id="mfy:HH212_07235"/>